<evidence type="ECO:0000313" key="2">
    <source>
        <dbReference type="Proteomes" id="UP000254168"/>
    </source>
</evidence>
<dbReference type="AlphaFoldDB" id="A0AA46C7K0"/>
<proteinExistence type="predicted"/>
<reference evidence="1 2" key="1">
    <citation type="submission" date="2018-06" db="EMBL/GenBank/DDBJ databases">
        <authorList>
            <person name="Pothier F. J."/>
        </authorList>
    </citation>
    <scope>NUCLEOTIDE SEQUENCE [LARGE SCALE GENOMIC DNA]</scope>
    <source>
        <strain evidence="1 2">CPBF 424</strain>
    </source>
</reference>
<organism evidence="1 2">
    <name type="scientific">Xanthomonas euroxanthea</name>
    <dbReference type="NCBI Taxonomy" id="2259622"/>
    <lineage>
        <taxon>Bacteria</taxon>
        <taxon>Pseudomonadati</taxon>
        <taxon>Pseudomonadota</taxon>
        <taxon>Gammaproteobacteria</taxon>
        <taxon>Lysobacterales</taxon>
        <taxon>Lysobacteraceae</taxon>
        <taxon>Xanthomonas</taxon>
    </lineage>
</organism>
<dbReference type="Proteomes" id="UP000254168">
    <property type="component" value="Unassembled WGS sequence"/>
</dbReference>
<name>A0AA46C7K0_9XANT</name>
<keyword evidence="2" id="KW-1185">Reference proteome</keyword>
<accession>A0AA46C7K0</accession>
<comment type="caution">
    <text evidence="1">The sequence shown here is derived from an EMBL/GenBank/DDBJ whole genome shotgun (WGS) entry which is preliminary data.</text>
</comment>
<evidence type="ECO:0000313" key="1">
    <source>
        <dbReference type="EMBL" id="SUZ27894.1"/>
    </source>
</evidence>
<dbReference type="RefSeq" id="WP_147295430.1">
    <property type="nucleotide sequence ID" value="NZ_LR994544.1"/>
</dbReference>
<gene>
    <name evidence="1" type="ORF">CPBF424_16900</name>
</gene>
<dbReference type="EMBL" id="UIHB01000002">
    <property type="protein sequence ID" value="SUZ27894.1"/>
    <property type="molecule type" value="Genomic_DNA"/>
</dbReference>
<protein>
    <submittedName>
        <fullName evidence="1">Uncharacterized protein</fullName>
    </submittedName>
</protein>
<sequence length="251" mass="28563">MESNFFGPPPFTHPGVVKTCLAFLDSAGQLNLIVRSSKLQVAKTKEIDEFIAELKAFKRWAIDHEVERQANELFHFQCFIRSVQSCLETWINIKNSEPESAWHSLMDAIDYKDLALRINDYEGIRNHEALLTDARRVLFPEHMVFNSPAFRSTLGDCSICGAPFQSCNHIEDFIYSGRLCRRINISILEANHSAIVKNPRDPRCIMTERSDEAGCMVNMLSLELTGEQRERSDDAMHVKGILLATKSLDVD</sequence>